<feature type="transmembrane region" description="Helical" evidence="1">
    <location>
        <begin position="12"/>
        <end position="30"/>
    </location>
</feature>
<proteinExistence type="predicted"/>
<reference evidence="2" key="2">
    <citation type="submission" date="2021-07" db="EMBL/GenBank/DDBJ databases">
        <title>Giant CbK-like Caulobacter bacteriophages have genetically divergent genomes.</title>
        <authorList>
            <person name="Wilson K."/>
            <person name="Ely B."/>
        </authorList>
    </citation>
    <scope>NUCLEOTIDE SEQUENCE</scope>
</reference>
<accession>A0A385EEC2</accession>
<protein>
    <submittedName>
        <fullName evidence="2">Uncharacterized protein</fullName>
    </submittedName>
</protein>
<evidence type="ECO:0000256" key="1">
    <source>
        <dbReference type="SAM" id="Phobius"/>
    </source>
</evidence>
<dbReference type="EMBL" id="MH588547">
    <property type="protein sequence ID" value="AXQ70016.1"/>
    <property type="molecule type" value="Genomic_DNA"/>
</dbReference>
<evidence type="ECO:0000313" key="3">
    <source>
        <dbReference type="Proteomes" id="UP000259683"/>
    </source>
</evidence>
<name>A0A385EEC2_9CAUD</name>
<evidence type="ECO:0000313" key="2">
    <source>
        <dbReference type="EMBL" id="AXQ70016.1"/>
    </source>
</evidence>
<keyword evidence="1" id="KW-0472">Membrane</keyword>
<sequence length="103" mass="10931">MAKKLDPTLKAVLIGATIAVAPFLGMAYYAGAQAAAFTPKGAIEPGGFRWRGLSAPAKVTKVAEMPESDCVVYRVDTEGSKLYIVRGNYQNCSITSTNAQDDN</sequence>
<dbReference type="Proteomes" id="UP000259683">
    <property type="component" value="Segment"/>
</dbReference>
<keyword evidence="1" id="KW-1133">Transmembrane helix</keyword>
<keyword evidence="3" id="KW-1185">Reference proteome</keyword>
<gene>
    <name evidence="2" type="ORF">CcrSC_gp434</name>
</gene>
<organism evidence="2 3">
    <name type="scientific">Caulobacter phage CcrSC</name>
    <dbReference type="NCBI Taxonomy" id="2283272"/>
    <lineage>
        <taxon>Viruses</taxon>
        <taxon>Duplodnaviria</taxon>
        <taxon>Heunggongvirae</taxon>
        <taxon>Uroviricota</taxon>
        <taxon>Caudoviricetes</taxon>
        <taxon>Jeanschmidtviridae</taxon>
        <taxon>Bertelyvirus</taxon>
        <taxon>Bertelyvirus SC</taxon>
    </lineage>
</organism>
<reference evidence="2" key="1">
    <citation type="submission" date="2018-07" db="EMBL/GenBank/DDBJ databases">
        <authorList>
            <person name="Wilson K.M."/>
            <person name="Ely B."/>
        </authorList>
    </citation>
    <scope>NUCLEOTIDE SEQUENCE</scope>
</reference>
<keyword evidence="1" id="KW-0812">Transmembrane</keyword>